<dbReference type="Proteomes" id="UP001222027">
    <property type="component" value="Unassembled WGS sequence"/>
</dbReference>
<gene>
    <name evidence="1" type="ORF">OPV22_035127</name>
</gene>
<organism evidence="1 2">
    <name type="scientific">Ensete ventricosum</name>
    <name type="common">Abyssinian banana</name>
    <name type="synonym">Musa ensete</name>
    <dbReference type="NCBI Taxonomy" id="4639"/>
    <lineage>
        <taxon>Eukaryota</taxon>
        <taxon>Viridiplantae</taxon>
        <taxon>Streptophyta</taxon>
        <taxon>Embryophyta</taxon>
        <taxon>Tracheophyta</taxon>
        <taxon>Spermatophyta</taxon>
        <taxon>Magnoliopsida</taxon>
        <taxon>Liliopsida</taxon>
        <taxon>Zingiberales</taxon>
        <taxon>Musaceae</taxon>
        <taxon>Ensete</taxon>
    </lineage>
</organism>
<dbReference type="AlphaFoldDB" id="A0AAX5NFZ8"/>
<keyword evidence="2" id="KW-1185">Reference proteome</keyword>
<name>A0AAX5NFZ8_ENSVE</name>
<proteinExistence type="predicted"/>
<evidence type="ECO:0000313" key="1">
    <source>
        <dbReference type="EMBL" id="KAJ8455479.1"/>
    </source>
</evidence>
<dbReference type="EMBL" id="JAQQAF010000047">
    <property type="protein sequence ID" value="KAJ8455479.1"/>
    <property type="molecule type" value="Genomic_DNA"/>
</dbReference>
<evidence type="ECO:0000313" key="2">
    <source>
        <dbReference type="Proteomes" id="UP001222027"/>
    </source>
</evidence>
<protein>
    <submittedName>
        <fullName evidence="1">Uncharacterized protein</fullName>
    </submittedName>
</protein>
<comment type="caution">
    <text evidence="1">The sequence shown here is derived from an EMBL/GenBank/DDBJ whole genome shotgun (WGS) entry which is preliminary data.</text>
</comment>
<sequence length="88" mass="9856">MGHLSTWACFSCVGSERKADLGLSEVASIVQLGPAIDRERVLLGFQGKCNLRLRLLLPSSVAKTYQQLRDRQRLYCSCAQSESREQLI</sequence>
<reference evidence="1 2" key="1">
    <citation type="submission" date="2022-12" db="EMBL/GenBank/DDBJ databases">
        <title>Chromosome-scale assembly of the Ensete ventricosum genome.</title>
        <authorList>
            <person name="Dussert Y."/>
            <person name="Stocks J."/>
            <person name="Wendawek A."/>
            <person name="Woldeyes F."/>
            <person name="Nichols R.A."/>
            <person name="Borrell J.S."/>
        </authorList>
    </citation>
    <scope>NUCLEOTIDE SEQUENCE [LARGE SCALE GENOMIC DNA]</scope>
    <source>
        <strain evidence="2">cv. Maze</strain>
        <tissue evidence="1">Seeds</tissue>
    </source>
</reference>
<accession>A0AAX5NFZ8</accession>